<feature type="region of interest" description="Disordered" evidence="1">
    <location>
        <begin position="1"/>
        <end position="21"/>
    </location>
</feature>
<proteinExistence type="predicted"/>
<dbReference type="EMBL" id="LUGG01000004">
    <property type="protein sequence ID" value="OBZ75488.1"/>
    <property type="molecule type" value="Genomic_DNA"/>
</dbReference>
<evidence type="ECO:0000313" key="3">
    <source>
        <dbReference type="Proteomes" id="UP000092993"/>
    </source>
</evidence>
<dbReference type="OrthoDB" id="2940229at2759"/>
<dbReference type="STRING" id="5627.A0A1C7MF96"/>
<dbReference type="AlphaFoldDB" id="A0A1C7MF96"/>
<dbReference type="Proteomes" id="UP000092993">
    <property type="component" value="Unassembled WGS sequence"/>
</dbReference>
<comment type="caution">
    <text evidence="2">The sequence shown here is derived from an EMBL/GenBank/DDBJ whole genome shotgun (WGS) entry which is preliminary data.</text>
</comment>
<evidence type="ECO:0000256" key="1">
    <source>
        <dbReference type="SAM" id="MobiDB-lite"/>
    </source>
</evidence>
<accession>A0A1C7MF96</accession>
<keyword evidence="3" id="KW-1185">Reference proteome</keyword>
<gene>
    <name evidence="2" type="ORF">A0H81_04703</name>
</gene>
<sequence>MLHSQVGGDEETEEDKDNGWTWEAEDDFTLSHVWVDGPDLKKGIIYHHTPTTEIHITINQTRLPPYEGIGKKSFVFHAHNHAHGAVRAFNLDGEYDAKHLMLWNAYNAFTEFLEREAERERALRRPLISRKSSPATLSSSPTCPHPGSPFPLLFSPDSSLVALSNVSLQPDAYMLPLQTPFPKHPVHRQHIAQALRRLEKLTQSTLAEMSGSKAEEQVDELATMVPL</sequence>
<protein>
    <submittedName>
        <fullName evidence="2">Uncharacterized protein</fullName>
    </submittedName>
</protein>
<evidence type="ECO:0000313" key="2">
    <source>
        <dbReference type="EMBL" id="OBZ75488.1"/>
    </source>
</evidence>
<reference evidence="2 3" key="1">
    <citation type="submission" date="2016-03" db="EMBL/GenBank/DDBJ databases">
        <title>Whole genome sequencing of Grifola frondosa 9006-11.</title>
        <authorList>
            <person name="Min B."/>
            <person name="Park H."/>
            <person name="Kim J.-G."/>
            <person name="Cho H."/>
            <person name="Oh Y.-L."/>
            <person name="Kong W.-S."/>
            <person name="Choi I.-G."/>
        </authorList>
    </citation>
    <scope>NUCLEOTIDE SEQUENCE [LARGE SCALE GENOMIC DNA]</scope>
    <source>
        <strain evidence="2 3">9006-11</strain>
    </source>
</reference>
<organism evidence="2 3">
    <name type="scientific">Grifola frondosa</name>
    <name type="common">Maitake</name>
    <name type="synonym">Polyporus frondosus</name>
    <dbReference type="NCBI Taxonomy" id="5627"/>
    <lineage>
        <taxon>Eukaryota</taxon>
        <taxon>Fungi</taxon>
        <taxon>Dikarya</taxon>
        <taxon>Basidiomycota</taxon>
        <taxon>Agaricomycotina</taxon>
        <taxon>Agaricomycetes</taxon>
        <taxon>Polyporales</taxon>
        <taxon>Grifolaceae</taxon>
        <taxon>Grifola</taxon>
    </lineage>
</organism>
<name>A0A1C7MF96_GRIFR</name>